<dbReference type="OrthoDB" id="9770965at2"/>
<proteinExistence type="predicted"/>
<dbReference type="Proteomes" id="UP000175989">
    <property type="component" value="Unassembled WGS sequence"/>
</dbReference>
<dbReference type="InterPro" id="IPR021095">
    <property type="entry name" value="DUF3734"/>
</dbReference>
<feature type="active site" description="Nucleophile" evidence="4">
    <location>
        <position position="55"/>
    </location>
</feature>
<reference evidence="7" key="1">
    <citation type="journal article" date="2016" name="Front. Microbiol.">
        <title>Molecular Keys to the Janthinobacterium and Duganella spp. Interaction with the Plant Pathogen Fusarium graminearum.</title>
        <authorList>
            <person name="Haack F.S."/>
            <person name="Poehlein A."/>
            <person name="Kroger C."/>
            <person name="Voigt C.A."/>
            <person name="Piepenbring M."/>
            <person name="Bode H.B."/>
            <person name="Daniel R."/>
            <person name="Schafer W."/>
            <person name="Streit W.R."/>
        </authorList>
    </citation>
    <scope>NUCLEOTIDE SEQUENCE [LARGE SCALE GENOMIC DNA]</scope>
    <source>
        <strain evidence="7">T54</strain>
    </source>
</reference>
<evidence type="ECO:0000256" key="1">
    <source>
        <dbReference type="ARBA" id="ARBA00022801"/>
    </source>
</evidence>
<accession>A0A1E7WBM8</accession>
<dbReference type="SUPFAM" id="SSF52151">
    <property type="entry name" value="FabD/lysophospholipase-like"/>
    <property type="match status" value="1"/>
</dbReference>
<feature type="active site" description="Proton acceptor" evidence="4">
    <location>
        <position position="207"/>
    </location>
</feature>
<comment type="caution">
    <text evidence="6">The sequence shown here is derived from an EMBL/GenBank/DDBJ whole genome shotgun (WGS) entry which is preliminary data.</text>
</comment>
<dbReference type="AlphaFoldDB" id="A0A1E7WBM8"/>
<feature type="short sequence motif" description="DGA/G" evidence="4">
    <location>
        <begin position="207"/>
        <end position="209"/>
    </location>
</feature>
<keyword evidence="1 4" id="KW-0378">Hydrolase</keyword>
<feature type="short sequence motif" description="GXGXXG" evidence="4">
    <location>
        <begin position="26"/>
        <end position="31"/>
    </location>
</feature>
<dbReference type="PANTHER" id="PTHR14226:SF57">
    <property type="entry name" value="BLR7027 PROTEIN"/>
    <property type="match status" value="1"/>
</dbReference>
<sequence>MNRTPAPASNSASSPPVGQVVLVLQGGGALGAYQLGVYQAMHEAGLEPDWVIGTSIGAINGAIIAGNPPAQRLERLREFWERMERNALGVTSLPRTFANAVTIGQGIPAFFEPNPTAWWNPDAKVGVEHASFYQTGPLRATLEQLIDYDYLNHQQPRFTIGAVNARNGAMRYFDSSRDTLTADHVMASAALPPAFPAVRIDGEPYWDGGIYSNTPIEAVLDDEPRRSSVIFSVQVWNPDGPEPQSILDVLDKQKEIQYASRSSQIEQQRKLHRLRHVIRELSLHLPPEIAALPEVRDLSCWGCGTTMHVLSLVAPRIGDEDHTKDIDFSSTGISARWQAGYEEAQRMIASRPWESKVDVIEGVALHTLPPLVK</sequence>
<dbReference type="GO" id="GO:0016787">
    <property type="term" value="F:hydrolase activity"/>
    <property type="evidence" value="ECO:0007669"/>
    <property type="project" value="UniProtKB-UniRule"/>
</dbReference>
<feature type="domain" description="PNPLA" evidence="5">
    <location>
        <begin position="22"/>
        <end position="220"/>
    </location>
</feature>
<evidence type="ECO:0000256" key="2">
    <source>
        <dbReference type="ARBA" id="ARBA00022963"/>
    </source>
</evidence>
<gene>
    <name evidence="6" type="ORF">DUPY_46910</name>
</gene>
<dbReference type="InterPro" id="IPR016035">
    <property type="entry name" value="Acyl_Trfase/lysoPLipase"/>
</dbReference>
<evidence type="ECO:0000256" key="3">
    <source>
        <dbReference type="ARBA" id="ARBA00023098"/>
    </source>
</evidence>
<dbReference type="Pfam" id="PF12536">
    <property type="entry name" value="DUF3734"/>
    <property type="match status" value="1"/>
</dbReference>
<evidence type="ECO:0000313" key="6">
    <source>
        <dbReference type="EMBL" id="OEZ94039.1"/>
    </source>
</evidence>
<protein>
    <submittedName>
        <fullName evidence="6">Patatin-like phospholipase</fullName>
    </submittedName>
</protein>
<dbReference type="InterPro" id="IPR002641">
    <property type="entry name" value="PNPLA_dom"/>
</dbReference>
<dbReference type="CDD" id="cd07209">
    <property type="entry name" value="Pat_hypo_Ecoli_Z1214_like"/>
    <property type="match status" value="1"/>
</dbReference>
<dbReference type="Gene3D" id="3.40.1090.10">
    <property type="entry name" value="Cytosolic phospholipase A2 catalytic domain"/>
    <property type="match status" value="2"/>
</dbReference>
<name>A0A1E7WBM8_9BURK</name>
<dbReference type="InterPro" id="IPR050301">
    <property type="entry name" value="NTE"/>
</dbReference>
<keyword evidence="2 4" id="KW-0442">Lipid degradation</keyword>
<dbReference type="PANTHER" id="PTHR14226">
    <property type="entry name" value="NEUROPATHY TARGET ESTERASE/SWISS CHEESE D.MELANOGASTER"/>
    <property type="match status" value="1"/>
</dbReference>
<dbReference type="EMBL" id="LROM01000138">
    <property type="protein sequence ID" value="OEZ94039.1"/>
    <property type="molecule type" value="Genomic_DNA"/>
</dbReference>
<dbReference type="GO" id="GO:0016042">
    <property type="term" value="P:lipid catabolic process"/>
    <property type="evidence" value="ECO:0007669"/>
    <property type="project" value="UniProtKB-UniRule"/>
</dbReference>
<evidence type="ECO:0000256" key="4">
    <source>
        <dbReference type="PROSITE-ProRule" id="PRU01161"/>
    </source>
</evidence>
<feature type="short sequence motif" description="GXSXG" evidence="4">
    <location>
        <begin position="53"/>
        <end position="57"/>
    </location>
</feature>
<keyword evidence="3 4" id="KW-0443">Lipid metabolism</keyword>
<evidence type="ECO:0000259" key="5">
    <source>
        <dbReference type="PROSITE" id="PS51635"/>
    </source>
</evidence>
<dbReference type="RefSeq" id="WP_070251604.1">
    <property type="nucleotide sequence ID" value="NZ_LROM01000138.1"/>
</dbReference>
<dbReference type="Pfam" id="PF01734">
    <property type="entry name" value="Patatin"/>
    <property type="match status" value="1"/>
</dbReference>
<evidence type="ECO:0000313" key="7">
    <source>
        <dbReference type="Proteomes" id="UP000175989"/>
    </source>
</evidence>
<dbReference type="PROSITE" id="PS51635">
    <property type="entry name" value="PNPLA"/>
    <property type="match status" value="1"/>
</dbReference>
<keyword evidence="7" id="KW-1185">Reference proteome</keyword>
<dbReference type="PATRIC" id="fig|762836.4.peg.4825"/>
<organism evidence="6 7">
    <name type="scientific">Duganella phyllosphaerae</name>
    <dbReference type="NCBI Taxonomy" id="762836"/>
    <lineage>
        <taxon>Bacteria</taxon>
        <taxon>Pseudomonadati</taxon>
        <taxon>Pseudomonadota</taxon>
        <taxon>Betaproteobacteria</taxon>
        <taxon>Burkholderiales</taxon>
        <taxon>Oxalobacteraceae</taxon>
        <taxon>Telluria group</taxon>
        <taxon>Duganella</taxon>
    </lineage>
</organism>